<sequence length="118" mass="12516">MEATACAGLVAVRFGCVCKLCACSAAGQWQWADLVYNNDSRHGNGGEKLAAMLMSNIVEGGGFEGRKKKAYAEQCIQWMQAVLLIHLSLLSNATGGGDGKMTYRACGCIVFSNVEKCG</sequence>
<proteinExistence type="predicted"/>
<feature type="chain" id="PRO_5036485852" evidence="1">
    <location>
        <begin position="27"/>
        <end position="118"/>
    </location>
</feature>
<dbReference type="Proteomes" id="UP000075882">
    <property type="component" value="Unassembled WGS sequence"/>
</dbReference>
<evidence type="ECO:0000256" key="1">
    <source>
        <dbReference type="SAM" id="SignalP"/>
    </source>
</evidence>
<dbReference type="EnsemblMetazoa" id="ACOM041844-RA">
    <property type="protein sequence ID" value="ACOM041844-PA.1"/>
    <property type="gene ID" value="ACOM041844"/>
</dbReference>
<dbReference type="AlphaFoldDB" id="A0A8W7Q1I5"/>
<keyword evidence="1" id="KW-0732">Signal</keyword>
<evidence type="ECO:0000313" key="2">
    <source>
        <dbReference type="EnsemblMetazoa" id="ACOM041844-PA.1"/>
    </source>
</evidence>
<organism evidence="2">
    <name type="scientific">Anopheles coluzzii</name>
    <name type="common">African malaria mosquito</name>
    <dbReference type="NCBI Taxonomy" id="1518534"/>
    <lineage>
        <taxon>Eukaryota</taxon>
        <taxon>Metazoa</taxon>
        <taxon>Ecdysozoa</taxon>
        <taxon>Arthropoda</taxon>
        <taxon>Hexapoda</taxon>
        <taxon>Insecta</taxon>
        <taxon>Pterygota</taxon>
        <taxon>Neoptera</taxon>
        <taxon>Endopterygota</taxon>
        <taxon>Diptera</taxon>
        <taxon>Nematocera</taxon>
        <taxon>Culicoidea</taxon>
        <taxon>Culicidae</taxon>
        <taxon>Anophelinae</taxon>
        <taxon>Anopheles</taxon>
    </lineage>
</organism>
<protein>
    <submittedName>
        <fullName evidence="2">Uncharacterized protein</fullName>
    </submittedName>
</protein>
<name>A0A8W7Q1I5_ANOCL</name>
<accession>A0A8W7Q1I5</accession>
<feature type="signal peptide" evidence="1">
    <location>
        <begin position="1"/>
        <end position="26"/>
    </location>
</feature>
<reference evidence="2" key="1">
    <citation type="submission" date="2022-08" db="UniProtKB">
        <authorList>
            <consortium name="EnsemblMetazoa"/>
        </authorList>
    </citation>
    <scope>IDENTIFICATION</scope>
</reference>